<reference evidence="2 3" key="1">
    <citation type="submission" date="2017-04" db="EMBL/GenBank/DDBJ databases">
        <title>Novel microbial lineages endemic to geothermal iron-oxide mats fill important gaps in the evolutionary history of Archaea.</title>
        <authorList>
            <person name="Jay Z.J."/>
            <person name="Beam J.P."/>
            <person name="Dlakic M."/>
            <person name="Rusch D.B."/>
            <person name="Kozubal M.A."/>
            <person name="Inskeep W.P."/>
        </authorList>
    </citation>
    <scope>NUCLEOTIDE SEQUENCE [LARGE SCALE GENOMIC DNA]</scope>
    <source>
        <strain evidence="2">ECH_B_SAG-G16</strain>
    </source>
</reference>
<proteinExistence type="predicted"/>
<name>A0A2R6BZH9_9ARCH</name>
<dbReference type="InterPro" id="IPR019293">
    <property type="entry name" value="ThiN"/>
</dbReference>
<comment type="caution">
    <text evidence="2">The sequence shown here is derived from an EMBL/GenBank/DDBJ whole genome shotgun (WGS) entry which is preliminary data.</text>
</comment>
<organism evidence="2 3">
    <name type="scientific">Candidatus Marsarchaeota G2 archaeon ECH_B_SAG-G16</name>
    <dbReference type="NCBI Taxonomy" id="1978167"/>
    <lineage>
        <taxon>Archaea</taxon>
        <taxon>Candidatus Marsarchaeota</taxon>
        <taxon>Candidatus Marsarchaeota group 2</taxon>
    </lineage>
</organism>
<dbReference type="Pfam" id="PF10120">
    <property type="entry name" value="ThiN"/>
    <property type="match status" value="1"/>
</dbReference>
<feature type="domain" description="Thiamine-phosphate synthase ThiN" evidence="1">
    <location>
        <begin position="142"/>
        <end position="298"/>
    </location>
</feature>
<dbReference type="PANTHER" id="PTHR40730">
    <property type="entry name" value="TRANSCRIPTIONAL REGULATOR PROTEIN-LIKE PROTEIN"/>
    <property type="match status" value="1"/>
</dbReference>
<dbReference type="GO" id="GO:0003677">
    <property type="term" value="F:DNA binding"/>
    <property type="evidence" value="ECO:0007669"/>
    <property type="project" value="InterPro"/>
</dbReference>
<dbReference type="Gene3D" id="1.10.260.40">
    <property type="entry name" value="lambda repressor-like DNA-binding domains"/>
    <property type="match status" value="1"/>
</dbReference>
<protein>
    <recommendedName>
        <fullName evidence="1">Thiamine-phosphate synthase ThiN domain-containing protein</fullName>
    </recommendedName>
</protein>
<evidence type="ECO:0000313" key="2">
    <source>
        <dbReference type="EMBL" id="PSO04009.1"/>
    </source>
</evidence>
<accession>A0A2R6BZH9</accession>
<gene>
    <name evidence="2" type="ORF">B9Q13_05795</name>
</gene>
<evidence type="ECO:0000259" key="1">
    <source>
        <dbReference type="Pfam" id="PF10120"/>
    </source>
</evidence>
<dbReference type="EMBL" id="NEXO01000079">
    <property type="protein sequence ID" value="PSO04009.1"/>
    <property type="molecule type" value="Genomic_DNA"/>
</dbReference>
<dbReference type="Proteomes" id="UP000241886">
    <property type="component" value="Unassembled WGS sequence"/>
</dbReference>
<evidence type="ECO:0000313" key="3">
    <source>
        <dbReference type="Proteomes" id="UP000241886"/>
    </source>
</evidence>
<dbReference type="AlphaFoldDB" id="A0A2R6BZH9"/>
<dbReference type="InterPro" id="IPR036409">
    <property type="entry name" value="Aldolase_II/adducin_N_sf"/>
</dbReference>
<dbReference type="SUPFAM" id="SSF53639">
    <property type="entry name" value="AraD/HMP-PK domain-like"/>
    <property type="match status" value="1"/>
</dbReference>
<dbReference type="Gene3D" id="3.40.225.10">
    <property type="entry name" value="Class II aldolase/adducin N-terminal domain"/>
    <property type="match status" value="1"/>
</dbReference>
<dbReference type="InterPro" id="IPR010982">
    <property type="entry name" value="Lambda_DNA-bd_dom_sf"/>
</dbReference>
<sequence length="312" mass="34701">MRPPCEVMVKKFLPAVRALVAHALKEEGLEQEKIARMVGVTQAMVSYYLAKKKDGFITSLARFGLSEEEISSMVSELKGAAKASEVYATELLYSYWRTTASSGGACELHRAISGDLTNCDLCMRVMVNRETEKERRKVINAVKEAAQILEASPIFGELIPEVYSNIVYCIENPRSEEDVAAIPGRIIKLKGKAKALMNPEFGASKHLARLVLALRSKNAWVRAALNTRFEPLYLEALKQFVKQVVFLKSYESQDQMFSQLKQLTLEPPIAIVVDPGSKGYEPNIYIVGVEPVELANIAVSASTLWKHRVSGF</sequence>